<name>A0A7V2WVN8_LEUMU</name>
<dbReference type="Gene3D" id="3.10.180.10">
    <property type="entry name" value="2,3-Dihydroxybiphenyl 1,2-Dioxygenase, domain 1"/>
    <property type="match status" value="1"/>
</dbReference>
<accession>A0A7V2WVN8</accession>
<dbReference type="Proteomes" id="UP000885750">
    <property type="component" value="Unassembled WGS sequence"/>
</dbReference>
<reference evidence="1" key="1">
    <citation type="journal article" date="2020" name="mSystems">
        <title>Genome- and Community-Level Interaction Insights into Carbon Utilization and Element Cycling Functions of Hydrothermarchaeota in Hydrothermal Sediment.</title>
        <authorList>
            <person name="Zhou Z."/>
            <person name="Liu Y."/>
            <person name="Xu W."/>
            <person name="Pan J."/>
            <person name="Luo Z.H."/>
            <person name="Li M."/>
        </authorList>
    </citation>
    <scope>NUCLEOTIDE SEQUENCE [LARGE SCALE GENOMIC DNA]</scope>
    <source>
        <strain evidence="1">HyVt-493</strain>
    </source>
</reference>
<dbReference type="AlphaFoldDB" id="A0A7V2WVN8"/>
<dbReference type="EMBL" id="DRMS01000413">
    <property type="protein sequence ID" value="HFC93323.1"/>
    <property type="molecule type" value="Genomic_DNA"/>
</dbReference>
<comment type="caution">
    <text evidence="1">The sequence shown here is derived from an EMBL/GenBank/DDBJ whole genome shotgun (WGS) entry which is preliminary data.</text>
</comment>
<gene>
    <name evidence="1" type="ORF">ENJ51_10995</name>
</gene>
<dbReference type="InterPro" id="IPR050383">
    <property type="entry name" value="GlyoxalaseI/FosfomycinResist"/>
</dbReference>
<proteinExistence type="predicted"/>
<dbReference type="PANTHER" id="PTHR21366">
    <property type="entry name" value="GLYOXALASE FAMILY PROTEIN"/>
    <property type="match status" value="1"/>
</dbReference>
<dbReference type="InterPro" id="IPR029068">
    <property type="entry name" value="Glyas_Bleomycin-R_OHBP_Dase"/>
</dbReference>
<protein>
    <submittedName>
        <fullName evidence="1">Glyoxalase</fullName>
    </submittedName>
</protein>
<evidence type="ECO:0000313" key="1">
    <source>
        <dbReference type="EMBL" id="HFC93323.1"/>
    </source>
</evidence>
<dbReference type="PANTHER" id="PTHR21366:SF22">
    <property type="entry name" value="VOC DOMAIN-CONTAINING PROTEIN"/>
    <property type="match status" value="1"/>
</dbReference>
<feature type="non-terminal residue" evidence="1">
    <location>
        <position position="1"/>
    </location>
</feature>
<sequence>AWLIITNQQQIHLLEVPNPDSPQRPQHGGRDRHVALQVSDLENLRQRLDANKIAYTISKSGRKALFCRDFDANTLEFIE</sequence>
<organism evidence="1">
    <name type="scientific">Leucothrix mucor</name>
    <dbReference type="NCBI Taxonomy" id="45248"/>
    <lineage>
        <taxon>Bacteria</taxon>
        <taxon>Pseudomonadati</taxon>
        <taxon>Pseudomonadota</taxon>
        <taxon>Gammaproteobacteria</taxon>
        <taxon>Thiotrichales</taxon>
        <taxon>Thiotrichaceae</taxon>
        <taxon>Leucothrix</taxon>
    </lineage>
</organism>
<dbReference type="SUPFAM" id="SSF54593">
    <property type="entry name" value="Glyoxalase/Bleomycin resistance protein/Dihydroxybiphenyl dioxygenase"/>
    <property type="match status" value="1"/>
</dbReference>